<keyword evidence="2" id="KW-0238">DNA-binding</keyword>
<evidence type="ECO:0000313" key="2">
    <source>
        <dbReference type="EMBL" id="RAK40109.1"/>
    </source>
</evidence>
<dbReference type="EMBL" id="QLMJ01000003">
    <property type="protein sequence ID" value="RAK40109.1"/>
    <property type="molecule type" value="Genomic_DNA"/>
</dbReference>
<accession>A0A327ZI52</accession>
<dbReference type="AlphaFoldDB" id="A0A327ZI52"/>
<dbReference type="RefSeq" id="WP_111648176.1">
    <property type="nucleotide sequence ID" value="NZ_JACHWI010000009.1"/>
</dbReference>
<protein>
    <submittedName>
        <fullName evidence="2">DNA-binding PadR family transcriptional regulator</fullName>
    </submittedName>
</protein>
<dbReference type="GO" id="GO:0003677">
    <property type="term" value="F:DNA binding"/>
    <property type="evidence" value="ECO:0007669"/>
    <property type="project" value="UniProtKB-KW"/>
</dbReference>
<dbReference type="InterPro" id="IPR036388">
    <property type="entry name" value="WH-like_DNA-bd_sf"/>
</dbReference>
<dbReference type="CDD" id="cd00090">
    <property type="entry name" value="HTH_ARSR"/>
    <property type="match status" value="1"/>
</dbReference>
<dbReference type="OrthoDB" id="8443918at2"/>
<name>A0A327ZI52_9ACTN</name>
<dbReference type="InterPro" id="IPR005149">
    <property type="entry name" value="Tscrpt_reg_PadR_N"/>
</dbReference>
<evidence type="ECO:0000313" key="3">
    <source>
        <dbReference type="Proteomes" id="UP000249341"/>
    </source>
</evidence>
<evidence type="ECO:0000259" key="1">
    <source>
        <dbReference type="Pfam" id="PF03551"/>
    </source>
</evidence>
<dbReference type="Proteomes" id="UP000249341">
    <property type="component" value="Unassembled WGS sequence"/>
</dbReference>
<dbReference type="PANTHER" id="PTHR43252">
    <property type="entry name" value="TRANSCRIPTIONAL REGULATOR YQJI"/>
    <property type="match status" value="1"/>
</dbReference>
<dbReference type="Gene3D" id="1.10.10.10">
    <property type="entry name" value="Winged helix-like DNA-binding domain superfamily/Winged helix DNA-binding domain"/>
    <property type="match status" value="1"/>
</dbReference>
<dbReference type="InterPro" id="IPR011991">
    <property type="entry name" value="ArsR-like_HTH"/>
</dbReference>
<dbReference type="Pfam" id="PF03551">
    <property type="entry name" value="PadR"/>
    <property type="match status" value="1"/>
</dbReference>
<organism evidence="2 3">
    <name type="scientific">Actinoplanes lutulentus</name>
    <dbReference type="NCBI Taxonomy" id="1287878"/>
    <lineage>
        <taxon>Bacteria</taxon>
        <taxon>Bacillati</taxon>
        <taxon>Actinomycetota</taxon>
        <taxon>Actinomycetes</taxon>
        <taxon>Micromonosporales</taxon>
        <taxon>Micromonosporaceae</taxon>
        <taxon>Actinoplanes</taxon>
    </lineage>
</organism>
<keyword evidence="3" id="KW-1185">Reference proteome</keyword>
<dbReference type="SUPFAM" id="SSF46785">
    <property type="entry name" value="Winged helix' DNA-binding domain"/>
    <property type="match status" value="1"/>
</dbReference>
<reference evidence="2 3" key="1">
    <citation type="submission" date="2018-06" db="EMBL/GenBank/DDBJ databases">
        <title>Genomic Encyclopedia of Type Strains, Phase III (KMG-III): the genomes of soil and plant-associated and newly described type strains.</title>
        <authorList>
            <person name="Whitman W."/>
        </authorList>
    </citation>
    <scope>NUCLEOTIDE SEQUENCE [LARGE SCALE GENOMIC DNA]</scope>
    <source>
        <strain evidence="2 3">CGMCC 4.7090</strain>
    </source>
</reference>
<feature type="domain" description="Transcription regulator PadR N-terminal" evidence="1">
    <location>
        <begin position="14"/>
        <end position="83"/>
    </location>
</feature>
<dbReference type="InterPro" id="IPR036390">
    <property type="entry name" value="WH_DNA-bd_sf"/>
</dbReference>
<sequence length="185" mass="19878">MPLDASRNSLVLPILGLLAERPAHAYDLAGRLRERCGHLPVTRSTVATLLKSMARAGLVTAREPGRVGNRPPRTVYETTPAGVTGFHDKVEAGLRDAPAASMDFVLALGYAEVLAAERTALILEDRAARLLASGDAPGRGPLENEYWRGMVTAEIEWITGLARRIRSGELAWNEAGGPDQGRSND</sequence>
<gene>
    <name evidence="2" type="ORF">B0I29_103135</name>
</gene>
<dbReference type="PANTHER" id="PTHR43252:SF6">
    <property type="entry name" value="NEGATIVE TRANSCRIPTION REGULATOR PADR"/>
    <property type="match status" value="1"/>
</dbReference>
<comment type="caution">
    <text evidence="2">The sequence shown here is derived from an EMBL/GenBank/DDBJ whole genome shotgun (WGS) entry which is preliminary data.</text>
</comment>
<proteinExistence type="predicted"/>